<dbReference type="GO" id="GO:0009245">
    <property type="term" value="P:lipid A biosynthetic process"/>
    <property type="evidence" value="ECO:0007669"/>
    <property type="project" value="TreeGrafter"/>
</dbReference>
<accession>A0A1I1KA11</accession>
<dbReference type="InterPro" id="IPR051158">
    <property type="entry name" value="Metallophosphoesterase_sf"/>
</dbReference>
<keyword evidence="3" id="KW-1133">Transmembrane helix</keyword>
<keyword evidence="3" id="KW-0812">Transmembrane</keyword>
<keyword evidence="6" id="KW-1185">Reference proteome</keyword>
<dbReference type="GO" id="GO:0016020">
    <property type="term" value="C:membrane"/>
    <property type="evidence" value="ECO:0007669"/>
    <property type="project" value="GOC"/>
</dbReference>
<dbReference type="InterPro" id="IPR004843">
    <property type="entry name" value="Calcineurin-like_PHP"/>
</dbReference>
<evidence type="ECO:0000256" key="3">
    <source>
        <dbReference type="SAM" id="Phobius"/>
    </source>
</evidence>
<evidence type="ECO:0000259" key="4">
    <source>
        <dbReference type="Pfam" id="PF00149"/>
    </source>
</evidence>
<dbReference type="GO" id="GO:0008758">
    <property type="term" value="F:UDP-2,3-diacylglucosamine hydrolase activity"/>
    <property type="evidence" value="ECO:0007669"/>
    <property type="project" value="TreeGrafter"/>
</dbReference>
<evidence type="ECO:0000256" key="1">
    <source>
        <dbReference type="ARBA" id="ARBA00022723"/>
    </source>
</evidence>
<evidence type="ECO:0000256" key="2">
    <source>
        <dbReference type="ARBA" id="ARBA00022801"/>
    </source>
</evidence>
<evidence type="ECO:0000313" key="6">
    <source>
        <dbReference type="Proteomes" id="UP000199612"/>
    </source>
</evidence>
<dbReference type="EMBL" id="FOLT01000011">
    <property type="protein sequence ID" value="SFC57132.1"/>
    <property type="molecule type" value="Genomic_DNA"/>
</dbReference>
<feature type="transmembrane region" description="Helical" evidence="3">
    <location>
        <begin position="7"/>
        <end position="26"/>
    </location>
</feature>
<sequence length="285" mass="32091">MNHKREIRKAMLVLLLIVGLAYYFYWGNNAVETTHYTYTNEAIPDNFDGYTVVQVSDLHNKDFHGELIPKIEEADPNIIVVTGDLIDRNRTDLAFAEAFLEEVMTLAPVYFVSGNHEVASGNYPELREIIDQTGVLNLDDASRVLTQDNEQINLLGLADPLTMQLDDVIEEGSESGVIKQTIEEISTDDPERFDLLLSHRPELFDMYEEAGIDLVLTGHAHGGQIRLPFIGGLFAPSQGFFPDYTDGRYVEDETTMILSRGLGNSIFPLRVFNRPELVVITLHTE</sequence>
<dbReference type="PANTHER" id="PTHR31302:SF31">
    <property type="entry name" value="PHOSPHODIESTERASE YAEI"/>
    <property type="match status" value="1"/>
</dbReference>
<dbReference type="InterPro" id="IPR029052">
    <property type="entry name" value="Metallo-depent_PP-like"/>
</dbReference>
<dbReference type="PANTHER" id="PTHR31302">
    <property type="entry name" value="TRANSMEMBRANE PROTEIN WITH METALLOPHOSPHOESTERASE DOMAIN-RELATED"/>
    <property type="match status" value="1"/>
</dbReference>
<dbReference type="Proteomes" id="UP000199612">
    <property type="component" value="Unassembled WGS sequence"/>
</dbReference>
<keyword evidence="1" id="KW-0479">Metal-binding</keyword>
<organism evidence="5 6">
    <name type="scientific">Alkalibacterium subtropicum</name>
    <dbReference type="NCBI Taxonomy" id="753702"/>
    <lineage>
        <taxon>Bacteria</taxon>
        <taxon>Bacillati</taxon>
        <taxon>Bacillota</taxon>
        <taxon>Bacilli</taxon>
        <taxon>Lactobacillales</taxon>
        <taxon>Carnobacteriaceae</taxon>
        <taxon>Alkalibacterium</taxon>
    </lineage>
</organism>
<dbReference type="AlphaFoldDB" id="A0A1I1KA11"/>
<reference evidence="6" key="1">
    <citation type="submission" date="2016-10" db="EMBL/GenBank/DDBJ databases">
        <authorList>
            <person name="Varghese N."/>
            <person name="Submissions S."/>
        </authorList>
    </citation>
    <scope>NUCLEOTIDE SEQUENCE [LARGE SCALE GENOMIC DNA]</scope>
    <source>
        <strain evidence="6">DSM 23664</strain>
    </source>
</reference>
<protein>
    <recommendedName>
        <fullName evidence="4">Calcineurin-like phosphoesterase domain-containing protein</fullName>
    </recommendedName>
</protein>
<dbReference type="Gene3D" id="3.60.21.10">
    <property type="match status" value="1"/>
</dbReference>
<dbReference type="SUPFAM" id="SSF56300">
    <property type="entry name" value="Metallo-dependent phosphatases"/>
    <property type="match status" value="1"/>
</dbReference>
<name>A0A1I1KA11_9LACT</name>
<evidence type="ECO:0000313" key="5">
    <source>
        <dbReference type="EMBL" id="SFC57132.1"/>
    </source>
</evidence>
<dbReference type="CDD" id="cd07385">
    <property type="entry name" value="MPP_YkuE_C"/>
    <property type="match status" value="1"/>
</dbReference>
<proteinExistence type="predicted"/>
<gene>
    <name evidence="5" type="ORF">SAMN04488102_11112</name>
</gene>
<dbReference type="Pfam" id="PF00149">
    <property type="entry name" value="Metallophos"/>
    <property type="match status" value="1"/>
</dbReference>
<dbReference type="RefSeq" id="WP_218147242.1">
    <property type="nucleotide sequence ID" value="NZ_FOLT01000011.1"/>
</dbReference>
<feature type="domain" description="Calcineurin-like phosphoesterase" evidence="4">
    <location>
        <begin position="51"/>
        <end position="222"/>
    </location>
</feature>
<keyword evidence="2" id="KW-0378">Hydrolase</keyword>
<keyword evidence="3" id="KW-0472">Membrane</keyword>
<dbReference type="GO" id="GO:0046872">
    <property type="term" value="F:metal ion binding"/>
    <property type="evidence" value="ECO:0007669"/>
    <property type="project" value="UniProtKB-KW"/>
</dbReference>